<evidence type="ECO:0000256" key="1">
    <source>
        <dbReference type="SAM" id="Phobius"/>
    </source>
</evidence>
<keyword evidence="1" id="KW-1133">Transmembrane helix</keyword>
<proteinExistence type="predicted"/>
<keyword evidence="1" id="KW-0472">Membrane</keyword>
<gene>
    <name evidence="2" type="ORF">RMN56_10070</name>
</gene>
<dbReference type="RefSeq" id="WP_313723561.1">
    <property type="nucleotide sequence ID" value="NZ_CP134876.1"/>
</dbReference>
<feature type="transmembrane region" description="Helical" evidence="1">
    <location>
        <begin position="20"/>
        <end position="44"/>
    </location>
</feature>
<reference evidence="2 3" key="1">
    <citation type="submission" date="2023-09" db="EMBL/GenBank/DDBJ databases">
        <title>Micromonospora halotolerans DSM 45598 genome sequence.</title>
        <authorList>
            <person name="Mo P."/>
        </authorList>
    </citation>
    <scope>NUCLEOTIDE SEQUENCE [LARGE SCALE GENOMIC DNA]</scope>
    <source>
        <strain evidence="2 3">DSM 45598</strain>
    </source>
</reference>
<sequence length="54" mass="5514">MSEDEQQADSGRGPARRAPVWLVLGVVASALVVCCCSALIGLAVSWSAGLLGSR</sequence>
<dbReference type="Proteomes" id="UP001303001">
    <property type="component" value="Chromosome"/>
</dbReference>
<keyword evidence="3" id="KW-1185">Reference proteome</keyword>
<evidence type="ECO:0000313" key="3">
    <source>
        <dbReference type="Proteomes" id="UP001303001"/>
    </source>
</evidence>
<name>A0ABZ0A494_9ACTN</name>
<evidence type="ECO:0000313" key="2">
    <source>
        <dbReference type="EMBL" id="WNM41655.1"/>
    </source>
</evidence>
<dbReference type="EMBL" id="CP134876">
    <property type="protein sequence ID" value="WNM41655.1"/>
    <property type="molecule type" value="Genomic_DNA"/>
</dbReference>
<keyword evidence="1" id="KW-0812">Transmembrane</keyword>
<accession>A0ABZ0A494</accession>
<organism evidence="2 3">
    <name type="scientific">Micromonospora halotolerans</name>
    <dbReference type="NCBI Taxonomy" id="709879"/>
    <lineage>
        <taxon>Bacteria</taxon>
        <taxon>Bacillati</taxon>
        <taxon>Actinomycetota</taxon>
        <taxon>Actinomycetes</taxon>
        <taxon>Micromonosporales</taxon>
        <taxon>Micromonosporaceae</taxon>
        <taxon>Micromonospora</taxon>
    </lineage>
</organism>
<protein>
    <submittedName>
        <fullName evidence="2">Uncharacterized protein</fullName>
    </submittedName>
</protein>